<feature type="signal peptide" evidence="1">
    <location>
        <begin position="1"/>
        <end position="22"/>
    </location>
</feature>
<evidence type="ECO:0000313" key="2">
    <source>
        <dbReference type="EMBL" id="GGH30596.1"/>
    </source>
</evidence>
<comment type="caution">
    <text evidence="2">The sequence shown here is derived from an EMBL/GenBank/DDBJ whole genome shotgun (WGS) entry which is preliminary data.</text>
</comment>
<organism evidence="2 3">
    <name type="scientific">Paenibacillus segetis</name>
    <dbReference type="NCBI Taxonomy" id="1325360"/>
    <lineage>
        <taxon>Bacteria</taxon>
        <taxon>Bacillati</taxon>
        <taxon>Bacillota</taxon>
        <taxon>Bacilli</taxon>
        <taxon>Bacillales</taxon>
        <taxon>Paenibacillaceae</taxon>
        <taxon>Paenibacillus</taxon>
    </lineage>
</organism>
<evidence type="ECO:0000313" key="3">
    <source>
        <dbReference type="Proteomes" id="UP000659344"/>
    </source>
</evidence>
<proteinExistence type="predicted"/>
<reference evidence="3" key="1">
    <citation type="journal article" date="2019" name="Int. J. Syst. Evol. Microbiol.">
        <title>The Global Catalogue of Microorganisms (GCM) 10K type strain sequencing project: providing services to taxonomists for standard genome sequencing and annotation.</title>
        <authorList>
            <consortium name="The Broad Institute Genomics Platform"/>
            <consortium name="The Broad Institute Genome Sequencing Center for Infectious Disease"/>
            <person name="Wu L."/>
            <person name="Ma J."/>
        </authorList>
    </citation>
    <scope>NUCLEOTIDE SEQUENCE [LARGE SCALE GENOMIC DNA]</scope>
    <source>
        <strain evidence="3">CGMCC 1.12769</strain>
    </source>
</reference>
<dbReference type="RefSeq" id="WP_188541035.1">
    <property type="nucleotide sequence ID" value="NZ_BMFT01000002.1"/>
</dbReference>
<keyword evidence="3" id="KW-1185">Reference proteome</keyword>
<sequence length="129" mass="14048">MNIKRVIIVGTMIVVMSFGNSALGDSVANASPVAKWSSTSVSEKDDLLVALNQSSDEELYESLYEGKSLNDIAADHGGDIAEVIQLQMTQLTQQLDNRLHSGSITTEQYAAYKEELKEVVEQSVFTSFG</sequence>
<feature type="chain" id="PRO_5045710265" evidence="1">
    <location>
        <begin position="23"/>
        <end position="129"/>
    </location>
</feature>
<name>A0ABQ1YLG1_9BACL</name>
<protein>
    <submittedName>
        <fullName evidence="2">Uncharacterized protein</fullName>
    </submittedName>
</protein>
<evidence type="ECO:0000256" key="1">
    <source>
        <dbReference type="SAM" id="SignalP"/>
    </source>
</evidence>
<dbReference type="EMBL" id="BMFT01000002">
    <property type="protein sequence ID" value="GGH30596.1"/>
    <property type="molecule type" value="Genomic_DNA"/>
</dbReference>
<accession>A0ABQ1YLG1</accession>
<gene>
    <name evidence="2" type="ORF">GCM10008013_33810</name>
</gene>
<dbReference type="Proteomes" id="UP000659344">
    <property type="component" value="Unassembled WGS sequence"/>
</dbReference>
<keyword evidence="1" id="KW-0732">Signal</keyword>